<evidence type="ECO:0000256" key="36">
    <source>
        <dbReference type="PIRNR" id="PIRNR038061"/>
    </source>
</evidence>
<keyword evidence="13 38" id="KW-0812">Transmembrane</keyword>
<dbReference type="Proteomes" id="UP000472263">
    <property type="component" value="Chromosome 19"/>
</dbReference>
<reference evidence="41" key="2">
    <citation type="submission" date="2025-08" db="UniProtKB">
        <authorList>
            <consortium name="Ensembl"/>
        </authorList>
    </citation>
    <scope>IDENTIFICATION</scope>
</reference>
<dbReference type="GeneTree" id="ENSGT00940000155293"/>
<comment type="catalytic activity">
    <reaction evidence="32">
        <text>Li(+)(in) = Li(+)(out)</text>
        <dbReference type="Rhea" id="RHEA:78551"/>
        <dbReference type="ChEBI" id="CHEBI:49713"/>
    </reaction>
</comment>
<keyword evidence="18 39" id="KW-1133">Transmembrane helix</keyword>
<evidence type="ECO:0000256" key="33">
    <source>
        <dbReference type="ARBA" id="ARBA00044657"/>
    </source>
</evidence>
<evidence type="ECO:0000256" key="16">
    <source>
        <dbReference type="ARBA" id="ARBA00022843"/>
    </source>
</evidence>
<keyword evidence="12 36" id="KW-0633">Potassium transport</keyword>
<feature type="domain" description="Potassium channel" evidence="40">
    <location>
        <begin position="96"/>
        <end position="156"/>
    </location>
</feature>
<feature type="transmembrane region" description="Helical" evidence="39">
    <location>
        <begin position="178"/>
        <end position="202"/>
    </location>
</feature>
<comment type="catalytic activity">
    <reaction evidence="1">
        <text>NH4(+)(in) = NH4(+)(out)</text>
        <dbReference type="Rhea" id="RHEA:28747"/>
        <dbReference type="ChEBI" id="CHEBI:28938"/>
    </reaction>
</comment>
<evidence type="ECO:0000256" key="28">
    <source>
        <dbReference type="ARBA" id="ARBA00034109"/>
    </source>
</evidence>
<dbReference type="InterPro" id="IPR013099">
    <property type="entry name" value="K_chnl_dom"/>
</dbReference>
<feature type="domain" description="Potassium channel" evidence="40">
    <location>
        <begin position="191"/>
        <end position="269"/>
    </location>
</feature>
<evidence type="ECO:0000256" key="20">
    <source>
        <dbReference type="ARBA" id="ARBA00023065"/>
    </source>
</evidence>
<evidence type="ECO:0000313" key="42">
    <source>
        <dbReference type="Proteomes" id="UP000472263"/>
    </source>
</evidence>
<accession>A0A668AXV4</accession>
<evidence type="ECO:0000256" key="19">
    <source>
        <dbReference type="ARBA" id="ARBA00023018"/>
    </source>
</evidence>
<reference evidence="41" key="1">
    <citation type="submission" date="2019-06" db="EMBL/GenBank/DDBJ databases">
        <authorList>
            <consortium name="Wellcome Sanger Institute Data Sharing"/>
        </authorList>
    </citation>
    <scope>NUCLEOTIDE SEQUENCE [LARGE SCALE GENOMIC DNA]</scope>
</reference>
<evidence type="ECO:0000256" key="2">
    <source>
        <dbReference type="ARBA" id="ARBA00004172"/>
    </source>
</evidence>
<evidence type="ECO:0000256" key="3">
    <source>
        <dbReference type="ARBA" id="ARBA00004221"/>
    </source>
</evidence>
<keyword evidence="9 36" id="KW-0813">Transport</keyword>
<dbReference type="GO" id="GO:0055037">
    <property type="term" value="C:recycling endosome"/>
    <property type="evidence" value="ECO:0007669"/>
    <property type="project" value="UniProtKB-SubCell"/>
</dbReference>
<keyword evidence="26" id="KW-0968">Cytoplasmic vesicle</keyword>
<keyword evidence="17 36" id="KW-0630">Potassium</keyword>
<dbReference type="AlphaFoldDB" id="A0A668AXV4"/>
<dbReference type="GO" id="GO:0043204">
    <property type="term" value="C:perikaryon"/>
    <property type="evidence" value="ECO:0007669"/>
    <property type="project" value="UniProtKB-SubCell"/>
</dbReference>
<evidence type="ECO:0000256" key="21">
    <source>
        <dbReference type="ARBA" id="ARBA00023136"/>
    </source>
</evidence>
<dbReference type="Ensembl" id="ENSMMDT00005056792.1">
    <property type="protein sequence ID" value="ENSMMDP00005055729.1"/>
    <property type="gene ID" value="ENSMMDG00005024936.1"/>
</dbReference>
<evidence type="ECO:0000256" key="10">
    <source>
        <dbReference type="ARBA" id="ARBA00022475"/>
    </source>
</evidence>
<feature type="transmembrane region" description="Helical" evidence="39">
    <location>
        <begin position="134"/>
        <end position="157"/>
    </location>
</feature>
<evidence type="ECO:0000256" key="8">
    <source>
        <dbReference type="ARBA" id="ARBA00006666"/>
    </source>
</evidence>
<keyword evidence="15 36" id="KW-0631">Potassium channel</keyword>
<dbReference type="PANTHER" id="PTHR11003:SF59">
    <property type="entry name" value="POTASSIUM CHANNEL SUBFAMILY K MEMBER 1"/>
    <property type="match status" value="1"/>
</dbReference>
<evidence type="ECO:0000256" key="26">
    <source>
        <dbReference type="ARBA" id="ARBA00023329"/>
    </source>
</evidence>
<evidence type="ECO:0000256" key="17">
    <source>
        <dbReference type="ARBA" id="ARBA00022958"/>
    </source>
</evidence>
<dbReference type="PRINTS" id="PR01333">
    <property type="entry name" value="2POREKCHANEL"/>
</dbReference>
<dbReference type="GO" id="GO:0097060">
    <property type="term" value="C:synaptic membrane"/>
    <property type="evidence" value="ECO:0007669"/>
    <property type="project" value="UniProtKB-SubCell"/>
</dbReference>
<comment type="catalytic activity">
    <reaction evidence="27">
        <text>chloride(in) = chloride(out)</text>
        <dbReference type="Rhea" id="RHEA:29823"/>
        <dbReference type="ChEBI" id="CHEBI:17996"/>
    </reaction>
</comment>
<comment type="subcellular location">
    <subcellularLocation>
        <location evidence="3">Apical cell membrane</location>
    </subcellularLocation>
    <subcellularLocation>
        <location evidence="7">Cell membrane</location>
        <topology evidence="7">Multi-pass membrane protein</topology>
    </subcellularLocation>
    <subcellularLocation>
        <location evidence="4">Cell projection</location>
        <location evidence="4">Dendrite</location>
    </subcellularLocation>
    <subcellularLocation>
        <location evidence="6">Cytoplasmic vesicle</location>
    </subcellularLocation>
    <subcellularLocation>
        <location evidence="5">Perikaryon</location>
    </subcellularLocation>
    <subcellularLocation>
        <location evidence="2">Recycling endosome</location>
    </subcellularLocation>
    <subcellularLocation>
        <location evidence="28">Synaptic cell membrane</location>
    </subcellularLocation>
</comment>
<evidence type="ECO:0000256" key="13">
    <source>
        <dbReference type="ARBA" id="ARBA00022692"/>
    </source>
</evidence>
<comment type="catalytic activity">
    <reaction evidence="29">
        <text>K(+)(in) = K(+)(out)</text>
        <dbReference type="Rhea" id="RHEA:29463"/>
        <dbReference type="ChEBI" id="CHEBI:29103"/>
    </reaction>
</comment>
<dbReference type="InParanoid" id="A0A668AXV4"/>
<dbReference type="SUPFAM" id="SSF81324">
    <property type="entry name" value="Voltage-gated potassium channels"/>
    <property type="match status" value="2"/>
</dbReference>
<keyword evidence="20 36" id="KW-0406">Ion transport</keyword>
<evidence type="ECO:0000256" key="37">
    <source>
        <dbReference type="PIRSR" id="PIRSR038061-1"/>
    </source>
</evidence>
<evidence type="ECO:0000256" key="22">
    <source>
        <dbReference type="ARBA" id="ARBA00023157"/>
    </source>
</evidence>
<keyword evidence="23" id="KW-0325">Glycoprotein</keyword>
<evidence type="ECO:0000256" key="14">
    <source>
        <dbReference type="ARBA" id="ARBA00022753"/>
    </source>
</evidence>
<keyword evidence="14" id="KW-0967">Endosome</keyword>
<keyword evidence="22" id="KW-1015">Disulfide bond</keyword>
<sequence>MARSCTDGRCARFAEQHRAALSFVLLVVGYVLYLLVGAGIFSAIELPYEHQLRQELKTARQEFLEDNTCVSDARLEELLARTLEASNYGVSVLGNETEANWDFVSSLFFTSTVLTTTGYGHTVPLSDGGKAFCVFYSLFGVPITLLFLSAVVQRIMNLVTQRPVSYFHRRWAVSKSKFAAIHAVCLTLIMVLFLLIIPAWIFITVEKDWSFLESLYFCFISLTTIGLGDYVPGETHSKEANPHRQLYRLAITAYLLLGLVCVLVVLETCCELPQMRRFRRRFYQEKTRELDSETTTIIDRDHMTEQLTDSSDHMTDQLPAIPSVSEQAASLRQGSKSAPYTLASGLAANSKLN</sequence>
<keyword evidence="25 38" id="KW-0407">Ion channel</keyword>
<evidence type="ECO:0000256" key="38">
    <source>
        <dbReference type="RuleBase" id="RU003857"/>
    </source>
</evidence>
<evidence type="ECO:0000256" key="23">
    <source>
        <dbReference type="ARBA" id="ARBA00023180"/>
    </source>
</evidence>
<feature type="glycosylation site" description="N-linked (GlcNAc...) asparagine" evidence="37">
    <location>
        <position position="95"/>
    </location>
</feature>
<keyword evidence="42" id="KW-1185">Reference proteome</keyword>
<evidence type="ECO:0000256" key="9">
    <source>
        <dbReference type="ARBA" id="ARBA00022448"/>
    </source>
</evidence>
<dbReference type="InterPro" id="IPR005408">
    <property type="entry name" value="2pore_dom_K_chnl_TWIK"/>
</dbReference>
<evidence type="ECO:0000256" key="18">
    <source>
        <dbReference type="ARBA" id="ARBA00022989"/>
    </source>
</evidence>
<keyword evidence="16" id="KW-0832">Ubl conjugation</keyword>
<reference evidence="41" key="3">
    <citation type="submission" date="2025-09" db="UniProtKB">
        <authorList>
            <consortium name="Ensembl"/>
        </authorList>
    </citation>
    <scope>IDENTIFICATION</scope>
</reference>
<evidence type="ECO:0000256" key="6">
    <source>
        <dbReference type="ARBA" id="ARBA00004541"/>
    </source>
</evidence>
<evidence type="ECO:0000256" key="1">
    <source>
        <dbReference type="ARBA" id="ARBA00000309"/>
    </source>
</evidence>
<dbReference type="GO" id="GO:0015271">
    <property type="term" value="F:outward rectifier potassium channel activity"/>
    <property type="evidence" value="ECO:0007669"/>
    <property type="project" value="TreeGrafter"/>
</dbReference>
<dbReference type="PRINTS" id="PR01586">
    <property type="entry name" value="TWIKCHANNEL"/>
</dbReference>
<organism evidence="41 42">
    <name type="scientific">Myripristis murdjan</name>
    <name type="common">pinecone soldierfish</name>
    <dbReference type="NCBI Taxonomy" id="586833"/>
    <lineage>
        <taxon>Eukaryota</taxon>
        <taxon>Metazoa</taxon>
        <taxon>Chordata</taxon>
        <taxon>Craniata</taxon>
        <taxon>Vertebrata</taxon>
        <taxon>Euteleostomi</taxon>
        <taxon>Actinopterygii</taxon>
        <taxon>Neopterygii</taxon>
        <taxon>Teleostei</taxon>
        <taxon>Neoteleostei</taxon>
        <taxon>Acanthomorphata</taxon>
        <taxon>Holocentriformes</taxon>
        <taxon>Holocentridae</taxon>
        <taxon>Myripristis</taxon>
    </lineage>
</organism>
<dbReference type="InterPro" id="IPR003280">
    <property type="entry name" value="2pore_dom_K_chnl"/>
</dbReference>
<evidence type="ECO:0000256" key="30">
    <source>
        <dbReference type="ARBA" id="ARBA00036239"/>
    </source>
</evidence>
<evidence type="ECO:0000313" key="41">
    <source>
        <dbReference type="Ensembl" id="ENSMMDP00005055729.1"/>
    </source>
</evidence>
<evidence type="ECO:0000256" key="32">
    <source>
        <dbReference type="ARBA" id="ARBA00044635"/>
    </source>
</evidence>
<feature type="transmembrane region" description="Helical" evidence="39">
    <location>
        <begin position="245"/>
        <end position="266"/>
    </location>
</feature>
<proteinExistence type="inferred from homology"/>
<evidence type="ECO:0000256" key="31">
    <source>
        <dbReference type="ARBA" id="ARBA00036683"/>
    </source>
</evidence>
<dbReference type="PANTHER" id="PTHR11003">
    <property type="entry name" value="POTASSIUM CHANNEL, SUBFAMILY K"/>
    <property type="match status" value="1"/>
</dbReference>
<dbReference type="GO" id="GO:0016324">
    <property type="term" value="C:apical plasma membrane"/>
    <property type="evidence" value="ECO:0007669"/>
    <property type="project" value="UniProtKB-SubCell"/>
</dbReference>
<feature type="transmembrane region" description="Helical" evidence="39">
    <location>
        <begin position="214"/>
        <end position="233"/>
    </location>
</feature>
<evidence type="ECO:0000256" key="35">
    <source>
        <dbReference type="ARBA" id="ARBA00046361"/>
    </source>
</evidence>
<evidence type="ECO:0000256" key="4">
    <source>
        <dbReference type="ARBA" id="ARBA00004279"/>
    </source>
</evidence>
<keyword evidence="10" id="KW-1003">Cell membrane</keyword>
<dbReference type="Pfam" id="PF07885">
    <property type="entry name" value="Ion_trans_2"/>
    <property type="match status" value="2"/>
</dbReference>
<keyword evidence="21 36" id="KW-0472">Membrane</keyword>
<evidence type="ECO:0000256" key="34">
    <source>
        <dbReference type="ARBA" id="ARBA00044691"/>
    </source>
</evidence>
<dbReference type="Gene3D" id="1.10.287.70">
    <property type="match status" value="1"/>
</dbReference>
<name>A0A668AXV4_9TELE</name>
<evidence type="ECO:0000256" key="5">
    <source>
        <dbReference type="ARBA" id="ARBA00004484"/>
    </source>
</evidence>
<evidence type="ECO:0000256" key="7">
    <source>
        <dbReference type="ARBA" id="ARBA00004651"/>
    </source>
</evidence>
<dbReference type="InterPro" id="IPR001779">
    <property type="entry name" value="2pore_dom_K_chnl_TWIK1"/>
</dbReference>
<comment type="catalytic activity">
    <reaction evidence="34">
        <text>Cs(+)(in) = Cs(+)(out)</text>
        <dbReference type="Rhea" id="RHEA:78555"/>
        <dbReference type="ChEBI" id="CHEBI:49547"/>
    </reaction>
</comment>
<comment type="catalytic activity">
    <reaction evidence="33">
        <text>Rb(+)(in) = Rb(+)(out)</text>
        <dbReference type="Rhea" id="RHEA:78547"/>
        <dbReference type="ChEBI" id="CHEBI:49847"/>
    </reaction>
</comment>
<dbReference type="FunFam" id="1.10.287.70:FF:000076">
    <property type="entry name" value="Potassium channel subfamily K member"/>
    <property type="match status" value="1"/>
</dbReference>
<keyword evidence="24" id="KW-0966">Cell projection</keyword>
<dbReference type="InterPro" id="IPR003092">
    <property type="entry name" value="2pore_dom_K_chnl_TASK"/>
</dbReference>
<evidence type="ECO:0000256" key="11">
    <source>
        <dbReference type="ARBA" id="ARBA00022499"/>
    </source>
</evidence>
<dbReference type="GO" id="GO:0030425">
    <property type="term" value="C:dendrite"/>
    <property type="evidence" value="ECO:0007669"/>
    <property type="project" value="UniProtKB-SubCell"/>
</dbReference>
<evidence type="ECO:0000256" key="39">
    <source>
        <dbReference type="SAM" id="Phobius"/>
    </source>
</evidence>
<comment type="similarity">
    <text evidence="8 38">Belongs to the two pore domain potassium channel (TC 1.A.1.8) family.</text>
</comment>
<evidence type="ECO:0000256" key="24">
    <source>
        <dbReference type="ARBA" id="ARBA00023273"/>
    </source>
</evidence>
<evidence type="ECO:0000256" key="15">
    <source>
        <dbReference type="ARBA" id="ARBA00022826"/>
    </source>
</evidence>
<comment type="subunit">
    <text evidence="35">Homodimer; disulfide-linked. Heterodimer with KCNK2; disulfide-linked. In astrocytes, forms mostly heterodimeric potassium channels with KCNK2, with only a minor proportion of functional channels containing homodimeric KCNK1. Interacts with KCNK3 and KCNK9, forming functional heterodimeric channels. Interacts with GNG4. Identified in a complex with PSD and ARF6; interacts only with PSD that is bound to ARF6. Interacts with UBE2I.</text>
</comment>
<dbReference type="PRINTS" id="PR01096">
    <property type="entry name" value="TWIK1CHANNEL"/>
</dbReference>
<evidence type="ECO:0000256" key="27">
    <source>
        <dbReference type="ARBA" id="ARBA00024167"/>
    </source>
</evidence>
<evidence type="ECO:0000256" key="25">
    <source>
        <dbReference type="ARBA" id="ARBA00023303"/>
    </source>
</evidence>
<evidence type="ECO:0000259" key="40">
    <source>
        <dbReference type="Pfam" id="PF07885"/>
    </source>
</evidence>
<keyword evidence="19" id="KW-0770">Synapse</keyword>
<protein>
    <recommendedName>
        <fullName evidence="36">Potassium channel subfamily K member</fullName>
    </recommendedName>
</protein>
<dbReference type="GO" id="GO:0022841">
    <property type="term" value="F:potassium ion leak channel activity"/>
    <property type="evidence" value="ECO:0007669"/>
    <property type="project" value="TreeGrafter"/>
</dbReference>
<feature type="transmembrane region" description="Helical" evidence="39">
    <location>
        <begin position="21"/>
        <end position="44"/>
    </location>
</feature>
<comment type="catalytic activity">
    <reaction evidence="31">
        <text>L-glutamate(out) = L-glutamate(in)</text>
        <dbReference type="Rhea" id="RHEA:66336"/>
        <dbReference type="ChEBI" id="CHEBI:29985"/>
    </reaction>
</comment>
<dbReference type="GO" id="GO:0030322">
    <property type="term" value="P:stabilization of membrane potential"/>
    <property type="evidence" value="ECO:0007669"/>
    <property type="project" value="TreeGrafter"/>
</dbReference>
<evidence type="ECO:0000256" key="29">
    <source>
        <dbReference type="ARBA" id="ARBA00034430"/>
    </source>
</evidence>
<dbReference type="PIRSF" id="PIRSF038061">
    <property type="entry name" value="K_channel_subfamily_K_type"/>
    <property type="match status" value="1"/>
</dbReference>
<keyword evidence="11" id="KW-1017">Isopeptide bond</keyword>
<comment type="catalytic activity">
    <reaction evidence="30">
        <text>Na(+)(in) = Na(+)(out)</text>
        <dbReference type="Rhea" id="RHEA:34963"/>
        <dbReference type="ChEBI" id="CHEBI:29101"/>
    </reaction>
</comment>
<evidence type="ECO:0000256" key="12">
    <source>
        <dbReference type="ARBA" id="ARBA00022538"/>
    </source>
</evidence>